<feature type="chain" id="PRO_5046894783" description="Lipocalin-like domain-containing protein" evidence="2">
    <location>
        <begin position="26"/>
        <end position="266"/>
    </location>
</feature>
<feature type="signal peptide" evidence="2">
    <location>
        <begin position="1"/>
        <end position="25"/>
    </location>
</feature>
<evidence type="ECO:0000256" key="1">
    <source>
        <dbReference type="SAM" id="MobiDB-lite"/>
    </source>
</evidence>
<gene>
    <name evidence="3" type="ORF">BC349_09980</name>
</gene>
<keyword evidence="4" id="KW-1185">Reference proteome</keyword>
<reference evidence="3 4" key="1">
    <citation type="submission" date="2016-07" db="EMBL/GenBank/DDBJ databases">
        <title>Genome analysis of Flavihumibacter stibioxidans YS-17.</title>
        <authorList>
            <person name="Shi K."/>
            <person name="Han Y."/>
            <person name="Wang G."/>
        </authorList>
    </citation>
    <scope>NUCLEOTIDE SEQUENCE [LARGE SCALE GENOMIC DNA]</scope>
    <source>
        <strain evidence="3 4">YS-17</strain>
    </source>
</reference>
<keyword evidence="2" id="KW-0732">Signal</keyword>
<dbReference type="EMBL" id="MBUA01000012">
    <property type="protein sequence ID" value="MBC6491361.1"/>
    <property type="molecule type" value="Genomic_DNA"/>
</dbReference>
<accession>A0ABR7M9Q9</accession>
<evidence type="ECO:0000256" key="2">
    <source>
        <dbReference type="SAM" id="SignalP"/>
    </source>
</evidence>
<evidence type="ECO:0000313" key="3">
    <source>
        <dbReference type="EMBL" id="MBC6491361.1"/>
    </source>
</evidence>
<name>A0ABR7M9Q9_9BACT</name>
<protein>
    <recommendedName>
        <fullName evidence="5">Lipocalin-like domain-containing protein</fullName>
    </recommendedName>
</protein>
<proteinExistence type="predicted"/>
<feature type="compositionally biased region" description="Polar residues" evidence="1">
    <location>
        <begin position="114"/>
        <end position="133"/>
    </location>
</feature>
<dbReference type="RefSeq" id="WP_187256660.1">
    <property type="nucleotide sequence ID" value="NZ_JBHULF010000014.1"/>
</dbReference>
<evidence type="ECO:0000313" key="4">
    <source>
        <dbReference type="Proteomes" id="UP000765802"/>
    </source>
</evidence>
<dbReference type="Proteomes" id="UP000765802">
    <property type="component" value="Unassembled WGS sequence"/>
</dbReference>
<comment type="caution">
    <text evidence="3">The sequence shown here is derived from an EMBL/GenBank/DDBJ whole genome shotgun (WGS) entry which is preliminary data.</text>
</comment>
<organism evidence="3 4">
    <name type="scientific">Flavihumibacter stibioxidans</name>
    <dbReference type="NCBI Taxonomy" id="1834163"/>
    <lineage>
        <taxon>Bacteria</taxon>
        <taxon>Pseudomonadati</taxon>
        <taxon>Bacteroidota</taxon>
        <taxon>Chitinophagia</taxon>
        <taxon>Chitinophagales</taxon>
        <taxon>Chitinophagaceae</taxon>
        <taxon>Flavihumibacter</taxon>
    </lineage>
</organism>
<feature type="region of interest" description="Disordered" evidence="1">
    <location>
        <begin position="104"/>
        <end position="133"/>
    </location>
</feature>
<sequence length="266" mass="29450">MNRILFFTVICFSFLFSGFKPTAMAPMNWAGTWTTNMGDLTLTQNKNTVTGYSATRGNIMATYNATTNILSGSFVKDKLTGTFSIRATGSNVFAGTWKMNSDTKPRGEWKGTRKQTATVSTLPTTSAGSSISTREKNSVSWTGTWNTNTLGKLILVEDMTTKKVKGRYLYTRGDLIREGTIEGTTNYGNYANSRKWLSGTIREGSETGKFLLVLNFHNGDNLDQFSGQSYFLTELKPATPFEYMPVNMRATRASTAIPNLNSPMIR</sequence>
<evidence type="ECO:0008006" key="5">
    <source>
        <dbReference type="Google" id="ProtNLM"/>
    </source>
</evidence>